<feature type="domain" description="FAD dependent oxidoreductase" evidence="1">
    <location>
        <begin position="52"/>
        <end position="437"/>
    </location>
</feature>
<dbReference type="PANTHER" id="PTHR13847">
    <property type="entry name" value="SARCOSINE DEHYDROGENASE-RELATED"/>
    <property type="match status" value="1"/>
</dbReference>
<evidence type="ECO:0000313" key="3">
    <source>
        <dbReference type="Proteomes" id="UP000799772"/>
    </source>
</evidence>
<organism evidence="2 3">
    <name type="scientific">Rhizodiscina lignyota</name>
    <dbReference type="NCBI Taxonomy" id="1504668"/>
    <lineage>
        <taxon>Eukaryota</taxon>
        <taxon>Fungi</taxon>
        <taxon>Dikarya</taxon>
        <taxon>Ascomycota</taxon>
        <taxon>Pezizomycotina</taxon>
        <taxon>Dothideomycetes</taxon>
        <taxon>Pleosporomycetidae</taxon>
        <taxon>Aulographales</taxon>
        <taxon>Rhizodiscinaceae</taxon>
        <taxon>Rhizodiscina</taxon>
    </lineage>
</organism>
<name>A0A9P4M9B0_9PEZI</name>
<gene>
    <name evidence="2" type="ORF">NA57DRAFT_32436</name>
</gene>
<proteinExistence type="predicted"/>
<keyword evidence="3" id="KW-1185">Reference proteome</keyword>
<protein>
    <submittedName>
        <fullName evidence="2">FAD dependent oxidoreductase</fullName>
    </submittedName>
</protein>
<reference evidence="2" key="1">
    <citation type="journal article" date="2020" name="Stud. Mycol.">
        <title>101 Dothideomycetes genomes: a test case for predicting lifestyles and emergence of pathogens.</title>
        <authorList>
            <person name="Haridas S."/>
            <person name="Albert R."/>
            <person name="Binder M."/>
            <person name="Bloem J."/>
            <person name="Labutti K."/>
            <person name="Salamov A."/>
            <person name="Andreopoulos B."/>
            <person name="Baker S."/>
            <person name="Barry K."/>
            <person name="Bills G."/>
            <person name="Bluhm B."/>
            <person name="Cannon C."/>
            <person name="Castanera R."/>
            <person name="Culley D."/>
            <person name="Daum C."/>
            <person name="Ezra D."/>
            <person name="Gonzalez J."/>
            <person name="Henrissat B."/>
            <person name="Kuo A."/>
            <person name="Liang C."/>
            <person name="Lipzen A."/>
            <person name="Lutzoni F."/>
            <person name="Magnuson J."/>
            <person name="Mondo S."/>
            <person name="Nolan M."/>
            <person name="Ohm R."/>
            <person name="Pangilinan J."/>
            <person name="Park H.-J."/>
            <person name="Ramirez L."/>
            <person name="Alfaro M."/>
            <person name="Sun H."/>
            <person name="Tritt A."/>
            <person name="Yoshinaga Y."/>
            <person name="Zwiers L.-H."/>
            <person name="Turgeon B."/>
            <person name="Goodwin S."/>
            <person name="Spatafora J."/>
            <person name="Crous P."/>
            <person name="Grigoriev I."/>
        </authorList>
    </citation>
    <scope>NUCLEOTIDE SEQUENCE</scope>
    <source>
        <strain evidence="2">CBS 133067</strain>
    </source>
</reference>
<comment type="caution">
    <text evidence="2">The sequence shown here is derived from an EMBL/GenBank/DDBJ whole genome shotgun (WGS) entry which is preliminary data.</text>
</comment>
<dbReference type="InterPro" id="IPR036188">
    <property type="entry name" value="FAD/NAD-bd_sf"/>
</dbReference>
<evidence type="ECO:0000313" key="2">
    <source>
        <dbReference type="EMBL" id="KAF2102536.1"/>
    </source>
</evidence>
<accession>A0A9P4M9B0</accession>
<dbReference type="Proteomes" id="UP000799772">
    <property type="component" value="Unassembled WGS sequence"/>
</dbReference>
<dbReference type="SUPFAM" id="SSF51905">
    <property type="entry name" value="FAD/NAD(P)-binding domain"/>
    <property type="match status" value="1"/>
</dbReference>
<dbReference type="Pfam" id="PF01266">
    <property type="entry name" value="DAO"/>
    <property type="match status" value="1"/>
</dbReference>
<dbReference type="Gene3D" id="3.50.50.60">
    <property type="entry name" value="FAD/NAD(P)-binding domain"/>
    <property type="match status" value="1"/>
</dbReference>
<sequence length="475" mass="52272">MTINSPEGNQALQAILADPGLPCSSPTKAFWQEPPFPFPEPNESTQLPQQCDVVIIGSGIAGASVAYHLLQLNPGLSITILEARTATSGATGRNGGHIKDVPWNDYDEFVEAYGREAAKRFVRFKLAHLDAVTEAAKSMGIAEQCLVRRVDSATVNFSAERWPKVKEARERWLADFPELRSTWTMYEGEEEILRRFGIRGAVGCSIVPAGAIWPYRFVTGTMNVLSKKHPDFKLFTLTPVTSIASSGNSEQPYIVKTARGSISASHVVHCTNGHAAHLLPILRGKLFPFRGQMTAQAPPPTFPRVGHERSWSLRDKKRFDYMTQSPLSSGEIFIGGAEDGRLKEFGCTRDDELNPIALDHLSKVIAKDFEGGEGTRVVEKWTGIMGMSLDDLPWVGRIPEEVSGRRREGEASEWIAAGFCGNGMVSAWLSGKAIAEMIVGGEDAVGEWFPKQMLACTMERLNKMDPEAYTKARLM</sequence>
<dbReference type="GO" id="GO:0005737">
    <property type="term" value="C:cytoplasm"/>
    <property type="evidence" value="ECO:0007669"/>
    <property type="project" value="TreeGrafter"/>
</dbReference>
<dbReference type="OrthoDB" id="429143at2759"/>
<dbReference type="EMBL" id="ML978122">
    <property type="protein sequence ID" value="KAF2102536.1"/>
    <property type="molecule type" value="Genomic_DNA"/>
</dbReference>
<dbReference type="PANTHER" id="PTHR13847:SF213">
    <property type="entry name" value="DEPENDENT OXIDOREDUCTASE, PUTATIVE-RELATED"/>
    <property type="match status" value="1"/>
</dbReference>
<dbReference type="Gene3D" id="3.30.9.10">
    <property type="entry name" value="D-Amino Acid Oxidase, subunit A, domain 2"/>
    <property type="match status" value="1"/>
</dbReference>
<dbReference type="InterPro" id="IPR006076">
    <property type="entry name" value="FAD-dep_OxRdtase"/>
</dbReference>
<dbReference type="AlphaFoldDB" id="A0A9P4M9B0"/>
<evidence type="ECO:0000259" key="1">
    <source>
        <dbReference type="Pfam" id="PF01266"/>
    </source>
</evidence>